<feature type="signal peptide" evidence="2">
    <location>
        <begin position="1"/>
        <end position="20"/>
    </location>
</feature>
<evidence type="ECO:0000256" key="1">
    <source>
        <dbReference type="SAM" id="MobiDB-lite"/>
    </source>
</evidence>
<reference evidence="3" key="1">
    <citation type="submission" date="2016-07" db="EMBL/GenBank/DDBJ databases">
        <title>Microvirga ossetica sp. nov. a new species of rhizobia isolated from root nodules of the legume species Vicia alpestris Steven originated from North Ossetia region in the Caucasus.</title>
        <authorList>
            <person name="Safronova V.I."/>
            <person name="Kuznetsova I.G."/>
            <person name="Sazanova A.L."/>
            <person name="Belimov A."/>
            <person name="Andronov E."/>
            <person name="Osledkin Y.S."/>
            <person name="Onishchuk O.P."/>
            <person name="Kurchak O.N."/>
            <person name="Shaposhnikov A.I."/>
            <person name="Willems A."/>
            <person name="Tikhonovich I.A."/>
        </authorList>
    </citation>
    <scope>NUCLEOTIDE SEQUENCE [LARGE SCALE GENOMIC DNA]</scope>
    <source>
        <strain evidence="3">V5/3M</strain>
    </source>
</reference>
<feature type="region of interest" description="Disordered" evidence="1">
    <location>
        <begin position="21"/>
        <end position="62"/>
    </location>
</feature>
<proteinExistence type="predicted"/>
<gene>
    <name evidence="3" type="ORF">BB934_08075</name>
</gene>
<dbReference type="RefSeq" id="WP_099509184.1">
    <property type="nucleotide sequence ID" value="NZ_CP016616.1"/>
</dbReference>
<protein>
    <submittedName>
        <fullName evidence="3">Uncharacterized protein</fullName>
    </submittedName>
</protein>
<organism evidence="3">
    <name type="scientific">Microvirga ossetica</name>
    <dbReference type="NCBI Taxonomy" id="1882682"/>
    <lineage>
        <taxon>Bacteria</taxon>
        <taxon>Pseudomonadati</taxon>
        <taxon>Pseudomonadota</taxon>
        <taxon>Alphaproteobacteria</taxon>
        <taxon>Hyphomicrobiales</taxon>
        <taxon>Methylobacteriaceae</taxon>
        <taxon>Microvirga</taxon>
    </lineage>
</organism>
<evidence type="ECO:0000313" key="3">
    <source>
        <dbReference type="EMBL" id="ANY78194.1"/>
    </source>
</evidence>
<name>A0A1B2EDX4_9HYPH</name>
<evidence type="ECO:0000256" key="2">
    <source>
        <dbReference type="SAM" id="SignalP"/>
    </source>
</evidence>
<dbReference type="OrthoDB" id="8021488at2"/>
<accession>A0A1B2EDX4</accession>
<dbReference type="AlphaFoldDB" id="A0A1B2EDX4"/>
<dbReference type="KEGG" id="moc:BB934_08075"/>
<feature type="compositionally biased region" description="Basic and acidic residues" evidence="1">
    <location>
        <begin position="23"/>
        <end position="62"/>
    </location>
</feature>
<feature type="region of interest" description="Disordered" evidence="1">
    <location>
        <begin position="104"/>
        <end position="123"/>
    </location>
</feature>
<feature type="chain" id="PRO_5008535754" evidence="2">
    <location>
        <begin position="21"/>
        <end position="123"/>
    </location>
</feature>
<sequence length="123" mass="14241">MRKAFLLATGFLVLATGAWAQESSRDRDDFDRGGWRENREGWGRDQDRRRGQMMMREDRDDSDRWERGARFFLRSGDTQLRIVCGNRESTQSCVDAALRMFDRLQSQTNARPPASTTPAQPPQ</sequence>
<feature type="compositionally biased region" description="Low complexity" evidence="1">
    <location>
        <begin position="112"/>
        <end position="123"/>
    </location>
</feature>
<dbReference type="EMBL" id="CP016616">
    <property type="protein sequence ID" value="ANY78194.1"/>
    <property type="molecule type" value="Genomic_DNA"/>
</dbReference>
<keyword evidence="2" id="KW-0732">Signal</keyword>